<dbReference type="OrthoDB" id="8655982at2759"/>
<comment type="subcellular location">
    <subcellularLocation>
        <location evidence="2">Cell junction</location>
    </subcellularLocation>
    <subcellularLocation>
        <location evidence="1">Membrane</location>
        <topology evidence="1">Multi-pass membrane protein</topology>
    </subcellularLocation>
</comment>
<gene>
    <name evidence="9" type="ORF">HOLleu_38483</name>
</gene>
<evidence type="ECO:0000256" key="4">
    <source>
        <dbReference type="ARBA" id="ARBA00022692"/>
    </source>
</evidence>
<feature type="transmembrane region" description="Helical" evidence="8">
    <location>
        <begin position="96"/>
        <end position="117"/>
    </location>
</feature>
<evidence type="ECO:0000256" key="6">
    <source>
        <dbReference type="ARBA" id="ARBA00022989"/>
    </source>
</evidence>
<dbReference type="Proteomes" id="UP001152320">
    <property type="component" value="Chromosome 21"/>
</dbReference>
<sequence length="204" mass="22643">MDLSETTETTVTTRVIRPFKIIATILVVIAIILMIPVLVSYVWIQAQTYHQGLWIECYSGLRIVPTNGPGEPTPSTSSEIKCYGAQPSGWLKAAEAFTIISLVLSVFGLLCALLALWKGKQYAIYFTIGGVLLIFSALCILIVLIIFPVKFMVEEVVPGRGVWELGWAWGLALGILVIQLVSGLLYIFAPDREEIYYSEKTYFS</sequence>
<evidence type="ECO:0000313" key="10">
    <source>
        <dbReference type="Proteomes" id="UP001152320"/>
    </source>
</evidence>
<evidence type="ECO:0000256" key="7">
    <source>
        <dbReference type="ARBA" id="ARBA00023136"/>
    </source>
</evidence>
<evidence type="ECO:0000256" key="3">
    <source>
        <dbReference type="ARBA" id="ARBA00008691"/>
    </source>
</evidence>
<feature type="transmembrane region" description="Helical" evidence="8">
    <location>
        <begin position="124"/>
        <end position="147"/>
    </location>
</feature>
<organism evidence="9 10">
    <name type="scientific">Holothuria leucospilota</name>
    <name type="common">Black long sea cucumber</name>
    <name type="synonym">Mertensiothuria leucospilota</name>
    <dbReference type="NCBI Taxonomy" id="206669"/>
    <lineage>
        <taxon>Eukaryota</taxon>
        <taxon>Metazoa</taxon>
        <taxon>Echinodermata</taxon>
        <taxon>Eleutherozoa</taxon>
        <taxon>Echinozoa</taxon>
        <taxon>Holothuroidea</taxon>
        <taxon>Aspidochirotacea</taxon>
        <taxon>Aspidochirotida</taxon>
        <taxon>Holothuriidae</taxon>
        <taxon>Holothuria</taxon>
    </lineage>
</organism>
<dbReference type="EMBL" id="JAIZAY010000021">
    <property type="protein sequence ID" value="KAJ8021318.1"/>
    <property type="molecule type" value="Genomic_DNA"/>
</dbReference>
<keyword evidence="4 8" id="KW-0812">Transmembrane</keyword>
<dbReference type="InterPro" id="IPR004031">
    <property type="entry name" value="PMP22/EMP/MP20/Claudin"/>
</dbReference>
<dbReference type="PANTHER" id="PTHR14399:SF5">
    <property type="entry name" value="CELL JUNCTION PROTEIN VAB-9"/>
    <property type="match status" value="1"/>
</dbReference>
<keyword evidence="10" id="KW-1185">Reference proteome</keyword>
<dbReference type="PANTHER" id="PTHR14399">
    <property type="entry name" value="P53-INDUCED PROTEIN RELATED"/>
    <property type="match status" value="1"/>
</dbReference>
<dbReference type="GO" id="GO:0016020">
    <property type="term" value="C:membrane"/>
    <property type="evidence" value="ECO:0007669"/>
    <property type="project" value="UniProtKB-SubCell"/>
</dbReference>
<comment type="caution">
    <text evidence="9">The sequence shown here is derived from an EMBL/GenBank/DDBJ whole genome shotgun (WGS) entry which is preliminary data.</text>
</comment>
<proteinExistence type="inferred from homology"/>
<comment type="similarity">
    <text evidence="3">Belongs to the TMEM47 family.</text>
</comment>
<evidence type="ECO:0000313" key="9">
    <source>
        <dbReference type="EMBL" id="KAJ8021318.1"/>
    </source>
</evidence>
<feature type="transmembrane region" description="Helical" evidence="8">
    <location>
        <begin position="21"/>
        <end position="44"/>
    </location>
</feature>
<feature type="transmembrane region" description="Helical" evidence="8">
    <location>
        <begin position="167"/>
        <end position="189"/>
    </location>
</feature>
<evidence type="ECO:0000256" key="8">
    <source>
        <dbReference type="SAM" id="Phobius"/>
    </source>
</evidence>
<dbReference type="AlphaFoldDB" id="A0A9Q1BDE5"/>
<evidence type="ECO:0000256" key="1">
    <source>
        <dbReference type="ARBA" id="ARBA00004141"/>
    </source>
</evidence>
<accession>A0A9Q1BDE5</accession>
<dbReference type="Gene3D" id="1.20.140.150">
    <property type="match status" value="1"/>
</dbReference>
<dbReference type="InterPro" id="IPR015664">
    <property type="entry name" value="P53_induced"/>
</dbReference>
<evidence type="ECO:0000256" key="2">
    <source>
        <dbReference type="ARBA" id="ARBA00004282"/>
    </source>
</evidence>
<dbReference type="Pfam" id="PF13903">
    <property type="entry name" value="Claudin_2"/>
    <property type="match status" value="1"/>
</dbReference>
<evidence type="ECO:0000256" key="5">
    <source>
        <dbReference type="ARBA" id="ARBA00022949"/>
    </source>
</evidence>
<reference evidence="9" key="1">
    <citation type="submission" date="2021-10" db="EMBL/GenBank/DDBJ databases">
        <title>Tropical sea cucumber genome reveals ecological adaptation and Cuvierian tubules defense mechanism.</title>
        <authorList>
            <person name="Chen T."/>
        </authorList>
    </citation>
    <scope>NUCLEOTIDE SEQUENCE</scope>
    <source>
        <strain evidence="9">Nanhai2018</strain>
        <tissue evidence="9">Muscle</tissue>
    </source>
</reference>
<dbReference type="GO" id="GO:0005911">
    <property type="term" value="C:cell-cell junction"/>
    <property type="evidence" value="ECO:0007669"/>
    <property type="project" value="TreeGrafter"/>
</dbReference>
<keyword evidence="5" id="KW-0965">Cell junction</keyword>
<name>A0A9Q1BDE5_HOLLE</name>
<protein>
    <submittedName>
        <fullName evidence="9">Transmembrane protein 47</fullName>
    </submittedName>
</protein>
<keyword evidence="7 8" id="KW-0472">Membrane</keyword>
<keyword evidence="6 8" id="KW-1133">Transmembrane helix</keyword>
<dbReference type="GO" id="GO:0098609">
    <property type="term" value="P:cell-cell adhesion"/>
    <property type="evidence" value="ECO:0007669"/>
    <property type="project" value="TreeGrafter"/>
</dbReference>